<accession>A0A6L3V0Y8</accession>
<reference evidence="7 8" key="1">
    <citation type="journal article" date="2016" name="Antonie Van Leeuwenhoek">
        <title>Bacillus depressus sp. nov., isolated from soil of a sunflower field.</title>
        <authorList>
            <person name="Wei X."/>
            <person name="Xin D."/>
            <person name="Xin Y."/>
            <person name="Zhang H."/>
            <person name="Wang T."/>
            <person name="Zhang J."/>
        </authorList>
    </citation>
    <scope>NUCLEOTIDE SEQUENCE [LARGE SCALE GENOMIC DNA]</scope>
    <source>
        <strain evidence="7 8">BZ1</strain>
    </source>
</reference>
<dbReference type="PANTHER" id="PTHR46383:SF1">
    <property type="entry name" value="ASPARTATE AMINOTRANSFERASE"/>
    <property type="match status" value="1"/>
</dbReference>
<keyword evidence="8" id="KW-1185">Reference proteome</keyword>
<dbReference type="GO" id="GO:0006520">
    <property type="term" value="P:amino acid metabolic process"/>
    <property type="evidence" value="ECO:0007669"/>
    <property type="project" value="InterPro"/>
</dbReference>
<dbReference type="CDD" id="cd00609">
    <property type="entry name" value="AAT_like"/>
    <property type="match status" value="1"/>
</dbReference>
<dbReference type="NCBIfam" id="NF004854">
    <property type="entry name" value="PRK06207.1"/>
    <property type="match status" value="1"/>
</dbReference>
<organism evidence="7 8">
    <name type="scientific">Cytobacillus depressus</name>
    <dbReference type="NCBI Taxonomy" id="1602942"/>
    <lineage>
        <taxon>Bacteria</taxon>
        <taxon>Bacillati</taxon>
        <taxon>Bacillota</taxon>
        <taxon>Bacilli</taxon>
        <taxon>Bacillales</taxon>
        <taxon>Bacillaceae</taxon>
        <taxon>Cytobacillus</taxon>
    </lineage>
</organism>
<keyword evidence="3 7" id="KW-0032">Aminotransferase</keyword>
<dbReference type="PANTHER" id="PTHR46383">
    <property type="entry name" value="ASPARTATE AMINOTRANSFERASE"/>
    <property type="match status" value="1"/>
</dbReference>
<dbReference type="InterPro" id="IPR015421">
    <property type="entry name" value="PyrdxlP-dep_Trfase_major"/>
</dbReference>
<dbReference type="GO" id="GO:0008483">
    <property type="term" value="F:transaminase activity"/>
    <property type="evidence" value="ECO:0007669"/>
    <property type="project" value="UniProtKB-KW"/>
</dbReference>
<protein>
    <submittedName>
        <fullName evidence="7">Aminotransferase class I/II-fold pyridoxal phosphate-dependent enzyme</fullName>
    </submittedName>
</protein>
<dbReference type="SUPFAM" id="SSF53383">
    <property type="entry name" value="PLP-dependent transferases"/>
    <property type="match status" value="1"/>
</dbReference>
<dbReference type="InterPro" id="IPR015422">
    <property type="entry name" value="PyrdxlP-dep_Trfase_small"/>
</dbReference>
<evidence type="ECO:0000256" key="4">
    <source>
        <dbReference type="ARBA" id="ARBA00022679"/>
    </source>
</evidence>
<dbReference type="EMBL" id="WBOS01000017">
    <property type="protein sequence ID" value="KAB2329760.1"/>
    <property type="molecule type" value="Genomic_DNA"/>
</dbReference>
<evidence type="ECO:0000313" key="8">
    <source>
        <dbReference type="Proteomes" id="UP000481030"/>
    </source>
</evidence>
<proteinExistence type="inferred from homology"/>
<dbReference type="Proteomes" id="UP000481030">
    <property type="component" value="Unassembled WGS sequence"/>
</dbReference>
<name>A0A6L3V0Y8_9BACI</name>
<dbReference type="Pfam" id="PF00155">
    <property type="entry name" value="Aminotran_1_2"/>
    <property type="match status" value="1"/>
</dbReference>
<evidence type="ECO:0000259" key="6">
    <source>
        <dbReference type="Pfam" id="PF00155"/>
    </source>
</evidence>
<keyword evidence="5" id="KW-0663">Pyridoxal phosphate</keyword>
<dbReference type="OrthoDB" id="9802328at2"/>
<dbReference type="InterPro" id="IPR015424">
    <property type="entry name" value="PyrdxlP-dep_Trfase"/>
</dbReference>
<keyword evidence="4 7" id="KW-0808">Transferase</keyword>
<dbReference type="RefSeq" id="WP_151536883.1">
    <property type="nucleotide sequence ID" value="NZ_WBOS01000017.1"/>
</dbReference>
<dbReference type="Gene3D" id="3.90.1150.10">
    <property type="entry name" value="Aspartate Aminotransferase, domain 1"/>
    <property type="match status" value="1"/>
</dbReference>
<feature type="domain" description="Aminotransferase class I/classII large" evidence="6">
    <location>
        <begin position="68"/>
        <end position="381"/>
    </location>
</feature>
<evidence type="ECO:0000313" key="7">
    <source>
        <dbReference type="EMBL" id="KAB2329760.1"/>
    </source>
</evidence>
<dbReference type="AlphaFoldDB" id="A0A6L3V0Y8"/>
<evidence type="ECO:0000256" key="1">
    <source>
        <dbReference type="ARBA" id="ARBA00001933"/>
    </source>
</evidence>
<comment type="similarity">
    <text evidence="2">Belongs to the class-I pyridoxal-phosphate-dependent aminotransferase family.</text>
</comment>
<evidence type="ECO:0000256" key="5">
    <source>
        <dbReference type="ARBA" id="ARBA00022898"/>
    </source>
</evidence>
<dbReference type="InterPro" id="IPR050596">
    <property type="entry name" value="AspAT/PAT-like"/>
</dbReference>
<dbReference type="GO" id="GO:0030170">
    <property type="term" value="F:pyridoxal phosphate binding"/>
    <property type="evidence" value="ECO:0007669"/>
    <property type="project" value="InterPro"/>
</dbReference>
<gene>
    <name evidence="7" type="ORF">F7731_21700</name>
</gene>
<sequence>MNSIEEKFLKLGAEYAPGQEVRQNTDEIKLRGEKISGTPVDFSHGDVDAFEPIPGTLDDFIEGVHIGGKQAYTEYRGSIMIRENLAEKLSKFTGTTINADQNVIITPGTQGALFLAMGSTIARGDKVAIVVPDYFANRKLVEFFEGEVVPIQMDYFKTDTCAGLDLTQLEGAFKAGVKLFLFSNPNNPTGVIYSPDEIREIADLAQQYGATVIADELYSRQIFEGRPYTHLCAQKNINPENVITIMGPSKTESLSGYRLGVAFGSAKIIDRMEKLQAIVSLRAGGYSQAVLKSWFAEPEGWMTRRIAQHQAIRDDLLAKLSAAGGFRARATEAGSYLFPKILEFGVPINEFVKILRLQADVIVTPGTEFGPQFADSFRINFSQDHIAAVSAIDRVIKVVEQYRK</sequence>
<evidence type="ECO:0000256" key="3">
    <source>
        <dbReference type="ARBA" id="ARBA00022576"/>
    </source>
</evidence>
<comment type="cofactor">
    <cofactor evidence="1">
        <name>pyridoxal 5'-phosphate</name>
        <dbReference type="ChEBI" id="CHEBI:597326"/>
    </cofactor>
</comment>
<comment type="caution">
    <text evidence="7">The sequence shown here is derived from an EMBL/GenBank/DDBJ whole genome shotgun (WGS) entry which is preliminary data.</text>
</comment>
<evidence type="ECO:0000256" key="2">
    <source>
        <dbReference type="ARBA" id="ARBA00007441"/>
    </source>
</evidence>
<dbReference type="InterPro" id="IPR004839">
    <property type="entry name" value="Aminotransferase_I/II_large"/>
</dbReference>
<dbReference type="Gene3D" id="3.40.640.10">
    <property type="entry name" value="Type I PLP-dependent aspartate aminotransferase-like (Major domain)"/>
    <property type="match status" value="1"/>
</dbReference>